<dbReference type="Proteomes" id="UP000499080">
    <property type="component" value="Unassembled WGS sequence"/>
</dbReference>
<sequence length="119" mass="13785">MPVLCSWSRLGYWPPSPSPFLSMPFTSLPKWNFWDTGRKKQSSVLKTDRNWHSGMAMLEFKRTQNQHISCADSNLGTRLEGSGTRKNLPTLRPRVEVRNEARNLPRRGRGGYVDRILRL</sequence>
<dbReference type="EMBL" id="BGPR01005924">
    <property type="protein sequence ID" value="GBN14617.1"/>
    <property type="molecule type" value="Genomic_DNA"/>
</dbReference>
<evidence type="ECO:0000313" key="1">
    <source>
        <dbReference type="EMBL" id="GBN14617.1"/>
    </source>
</evidence>
<accession>A0A4Y2LMQ1</accession>
<dbReference type="AlphaFoldDB" id="A0A4Y2LMQ1"/>
<protein>
    <submittedName>
        <fullName evidence="1">Uncharacterized protein</fullName>
    </submittedName>
</protein>
<gene>
    <name evidence="1" type="ORF">AVEN_233555_1</name>
</gene>
<evidence type="ECO:0000313" key="2">
    <source>
        <dbReference type="Proteomes" id="UP000499080"/>
    </source>
</evidence>
<keyword evidence="2" id="KW-1185">Reference proteome</keyword>
<proteinExistence type="predicted"/>
<comment type="caution">
    <text evidence="1">The sequence shown here is derived from an EMBL/GenBank/DDBJ whole genome shotgun (WGS) entry which is preliminary data.</text>
</comment>
<reference evidence="1 2" key="1">
    <citation type="journal article" date="2019" name="Sci. Rep.">
        <title>Orb-weaving spider Araneus ventricosus genome elucidates the spidroin gene catalogue.</title>
        <authorList>
            <person name="Kono N."/>
            <person name="Nakamura H."/>
            <person name="Ohtoshi R."/>
            <person name="Moran D.A.P."/>
            <person name="Shinohara A."/>
            <person name="Yoshida Y."/>
            <person name="Fujiwara M."/>
            <person name="Mori M."/>
            <person name="Tomita M."/>
            <person name="Arakawa K."/>
        </authorList>
    </citation>
    <scope>NUCLEOTIDE SEQUENCE [LARGE SCALE GENOMIC DNA]</scope>
</reference>
<organism evidence="1 2">
    <name type="scientific">Araneus ventricosus</name>
    <name type="common">Orbweaver spider</name>
    <name type="synonym">Epeira ventricosa</name>
    <dbReference type="NCBI Taxonomy" id="182803"/>
    <lineage>
        <taxon>Eukaryota</taxon>
        <taxon>Metazoa</taxon>
        <taxon>Ecdysozoa</taxon>
        <taxon>Arthropoda</taxon>
        <taxon>Chelicerata</taxon>
        <taxon>Arachnida</taxon>
        <taxon>Araneae</taxon>
        <taxon>Araneomorphae</taxon>
        <taxon>Entelegynae</taxon>
        <taxon>Araneoidea</taxon>
        <taxon>Araneidae</taxon>
        <taxon>Araneus</taxon>
    </lineage>
</organism>
<name>A0A4Y2LMQ1_ARAVE</name>